<protein>
    <submittedName>
        <fullName evidence="1">Uncharacterized protein</fullName>
    </submittedName>
</protein>
<dbReference type="Proteomes" id="UP000014500">
    <property type="component" value="Unassembled WGS sequence"/>
</dbReference>
<accession>T1JNI1</accession>
<dbReference type="HOGENOM" id="CLU_2925522_0_0_1"/>
<sequence length="61" mass="7012">MGGAISYFMVARETDFLMYRLCGGNAADNAKWLILNCKCLLLLFHYKLQSEDMMKQSLSRT</sequence>
<keyword evidence="2" id="KW-1185">Reference proteome</keyword>
<proteinExistence type="predicted"/>
<reference evidence="2" key="1">
    <citation type="submission" date="2011-05" db="EMBL/GenBank/DDBJ databases">
        <authorList>
            <person name="Richards S.R."/>
            <person name="Qu J."/>
            <person name="Jiang H."/>
            <person name="Jhangiani S.N."/>
            <person name="Agravi P."/>
            <person name="Goodspeed R."/>
            <person name="Gross S."/>
            <person name="Mandapat C."/>
            <person name="Jackson L."/>
            <person name="Mathew T."/>
            <person name="Pu L."/>
            <person name="Thornton R."/>
            <person name="Saada N."/>
            <person name="Wilczek-Boney K.B."/>
            <person name="Lee S."/>
            <person name="Kovar C."/>
            <person name="Wu Y."/>
            <person name="Scherer S.E."/>
            <person name="Worley K.C."/>
            <person name="Muzny D.M."/>
            <person name="Gibbs R."/>
        </authorList>
    </citation>
    <scope>NUCLEOTIDE SEQUENCE</scope>
    <source>
        <strain evidence="2">Brora</strain>
    </source>
</reference>
<dbReference type="EnsemblMetazoa" id="SMAR015410-RA">
    <property type="protein sequence ID" value="SMAR015410-PA"/>
    <property type="gene ID" value="SMAR015410"/>
</dbReference>
<dbReference type="AlphaFoldDB" id="T1JNI1"/>
<evidence type="ECO:0000313" key="1">
    <source>
        <dbReference type="EnsemblMetazoa" id="SMAR015410-PA"/>
    </source>
</evidence>
<organism evidence="1 2">
    <name type="scientific">Strigamia maritima</name>
    <name type="common">European centipede</name>
    <name type="synonym">Geophilus maritimus</name>
    <dbReference type="NCBI Taxonomy" id="126957"/>
    <lineage>
        <taxon>Eukaryota</taxon>
        <taxon>Metazoa</taxon>
        <taxon>Ecdysozoa</taxon>
        <taxon>Arthropoda</taxon>
        <taxon>Myriapoda</taxon>
        <taxon>Chilopoda</taxon>
        <taxon>Pleurostigmophora</taxon>
        <taxon>Geophilomorpha</taxon>
        <taxon>Linotaeniidae</taxon>
        <taxon>Strigamia</taxon>
    </lineage>
</organism>
<dbReference type="EMBL" id="JH432114">
    <property type="status" value="NOT_ANNOTATED_CDS"/>
    <property type="molecule type" value="Genomic_DNA"/>
</dbReference>
<name>T1JNI1_STRMM</name>
<reference evidence="1" key="2">
    <citation type="submission" date="2015-02" db="UniProtKB">
        <authorList>
            <consortium name="EnsemblMetazoa"/>
        </authorList>
    </citation>
    <scope>IDENTIFICATION</scope>
</reference>
<evidence type="ECO:0000313" key="2">
    <source>
        <dbReference type="Proteomes" id="UP000014500"/>
    </source>
</evidence>